<dbReference type="InterPro" id="IPR050660">
    <property type="entry name" value="NEK_Ser/Thr_kinase"/>
</dbReference>
<feature type="compositionally biased region" description="Low complexity" evidence="6">
    <location>
        <begin position="329"/>
        <end position="339"/>
    </location>
</feature>
<keyword evidence="2" id="KW-0808">Transferase</keyword>
<organism evidence="8 9">
    <name type="scientific">Giardia intestinalis</name>
    <name type="common">Giardia lamblia</name>
    <dbReference type="NCBI Taxonomy" id="5741"/>
    <lineage>
        <taxon>Eukaryota</taxon>
        <taxon>Metamonada</taxon>
        <taxon>Diplomonadida</taxon>
        <taxon>Hexamitidae</taxon>
        <taxon>Giardiinae</taxon>
        <taxon>Giardia</taxon>
    </lineage>
</organism>
<evidence type="ECO:0000313" key="9">
    <source>
        <dbReference type="Proteomes" id="UP000018320"/>
    </source>
</evidence>
<dbReference type="VEuPathDB" id="GiardiaDB:GL50803_0026199"/>
<reference evidence="8 9" key="2">
    <citation type="journal article" date="2013" name="Genome Biol. Evol.">
        <title>Genome sequencing of Giardia lamblia genotypes A2 and B isolates (DH and GS) and comparative analysis with the genomes of genotypes A1 and E (WB and Pig).</title>
        <authorList>
            <person name="Adam R.D."/>
            <person name="Dahlstrom E.W."/>
            <person name="Martens C.A."/>
            <person name="Bruno D.P."/>
            <person name="Barbian K.D."/>
            <person name="Ricklefs S.M."/>
            <person name="Hernandez M.M."/>
            <person name="Narla N.P."/>
            <person name="Patel R.B."/>
            <person name="Porcella S.F."/>
            <person name="Nash T.E."/>
        </authorList>
    </citation>
    <scope>NUCLEOTIDE SEQUENCE [LARGE SCALE GENOMIC DNA]</scope>
    <source>
        <strain evidence="8 9">DH</strain>
    </source>
</reference>
<evidence type="ECO:0000256" key="2">
    <source>
        <dbReference type="ARBA" id="ARBA00022679"/>
    </source>
</evidence>
<feature type="domain" description="Protein kinase" evidence="7">
    <location>
        <begin position="17"/>
        <end position="284"/>
    </location>
</feature>
<dbReference type="VEuPathDB" id="GiardiaDB:QR46_1557"/>
<dbReference type="PROSITE" id="PS50011">
    <property type="entry name" value="PROTEIN_KINASE_DOM"/>
    <property type="match status" value="1"/>
</dbReference>
<dbReference type="Proteomes" id="UP000018320">
    <property type="component" value="Unassembled WGS sequence"/>
</dbReference>
<dbReference type="EC" id="2.7.11.1" evidence="1"/>
<evidence type="ECO:0000259" key="7">
    <source>
        <dbReference type="PROSITE" id="PS50011"/>
    </source>
</evidence>
<evidence type="ECO:0000256" key="4">
    <source>
        <dbReference type="ARBA" id="ARBA00022777"/>
    </source>
</evidence>
<evidence type="ECO:0000256" key="1">
    <source>
        <dbReference type="ARBA" id="ARBA00012513"/>
    </source>
</evidence>
<dbReference type="AlphaFoldDB" id="V6TK99"/>
<dbReference type="PANTHER" id="PTHR43671:SF13">
    <property type="entry name" value="SERINE_THREONINE-PROTEIN KINASE NEK2"/>
    <property type="match status" value="1"/>
</dbReference>
<dbReference type="GO" id="GO:0005524">
    <property type="term" value="F:ATP binding"/>
    <property type="evidence" value="ECO:0007669"/>
    <property type="project" value="UniProtKB-KW"/>
</dbReference>
<dbReference type="Pfam" id="PF00069">
    <property type="entry name" value="Pkinase"/>
    <property type="match status" value="1"/>
</dbReference>
<name>V6TK99_GIAIN</name>
<comment type="caution">
    <text evidence="8">The sequence shown here is derived from an EMBL/GenBank/DDBJ whole genome shotgun (WGS) entry which is preliminary data.</text>
</comment>
<dbReference type="VEuPathDB" id="GiardiaDB:DHA2_150495"/>
<evidence type="ECO:0000256" key="3">
    <source>
        <dbReference type="ARBA" id="ARBA00022741"/>
    </source>
</evidence>
<dbReference type="InterPro" id="IPR000719">
    <property type="entry name" value="Prot_kinase_dom"/>
</dbReference>
<dbReference type="VEuPathDB" id="GiardiaDB:GL50581_3756"/>
<proteinExistence type="predicted"/>
<evidence type="ECO:0000256" key="5">
    <source>
        <dbReference type="ARBA" id="ARBA00022840"/>
    </source>
</evidence>
<accession>V6TK99</accession>
<dbReference type="InterPro" id="IPR011009">
    <property type="entry name" value="Kinase-like_dom_sf"/>
</dbReference>
<sequence>MLSGKMQLQDVEIRKYYRNGRQIGGGGLGRVYMVTRISDGCTLVAKEITYATLSDDAVNGLIKAAIEASAFDHPNIVRIHAILRDQKRQLISIVQSYLPGSNLSNVAKKYHILKKHCPEQLVWSIIRQVAEAFNYIHSRHYDFNRIYHRNVKGTNIILTSGGRAVLTDCCLVGHNLEGVYDPYRVISDAGYVAPEIAEYCPFKPPADVWSLGTCLYELCQGRKLFHTHTEATLLTEQKGLKRPIPIACSEELARFINRMLEPSPDDRPTVGAILSNLCVANAYLPENLDPSRLARGDPVHCDASPDSCEEHYLVPVDILLDWDSKSSTSTPAPVSAAVPQEPSGAHEEALAAAPPADPHAGTSSLAQELPSQTSNLPPNRLSDAESVSVPALNYQAPLIPEQVTTKPKQGSISARTETPLQSRLPVGVIPPKAYSMKLSPVTAPRDSMNNTSVFTNPSISAHHEVDAIVEDDDLAVAAAPLMTKLESVAREVM</sequence>
<keyword evidence="8" id="KW-0723">Serine/threonine-protein kinase</keyword>
<feature type="compositionally biased region" description="Low complexity" evidence="6">
    <location>
        <begin position="350"/>
        <end position="360"/>
    </location>
</feature>
<keyword evidence="4 8" id="KW-0418">Kinase</keyword>
<keyword evidence="3" id="KW-0547">Nucleotide-binding</keyword>
<feature type="compositionally biased region" description="Polar residues" evidence="6">
    <location>
        <begin position="361"/>
        <end position="377"/>
    </location>
</feature>
<feature type="region of interest" description="Disordered" evidence="6">
    <location>
        <begin position="329"/>
        <end position="384"/>
    </location>
</feature>
<evidence type="ECO:0000313" key="8">
    <source>
        <dbReference type="EMBL" id="ESU39084.1"/>
    </source>
</evidence>
<dbReference type="Gene3D" id="1.10.510.10">
    <property type="entry name" value="Transferase(Phosphotransferase) domain 1"/>
    <property type="match status" value="1"/>
</dbReference>
<keyword evidence="5" id="KW-0067">ATP-binding</keyword>
<gene>
    <name evidence="8" type="ORF">DHA2_150495</name>
</gene>
<evidence type="ECO:0000256" key="6">
    <source>
        <dbReference type="SAM" id="MobiDB-lite"/>
    </source>
</evidence>
<dbReference type="PANTHER" id="PTHR43671">
    <property type="entry name" value="SERINE/THREONINE-PROTEIN KINASE NEK"/>
    <property type="match status" value="1"/>
</dbReference>
<protein>
    <recommendedName>
        <fullName evidence="1">non-specific serine/threonine protein kinase</fullName>
        <ecNumber evidence="1">2.7.11.1</ecNumber>
    </recommendedName>
</protein>
<dbReference type="SUPFAM" id="SSF56112">
    <property type="entry name" value="Protein kinase-like (PK-like)"/>
    <property type="match status" value="1"/>
</dbReference>
<dbReference type="EMBL" id="AHGT01000006">
    <property type="protein sequence ID" value="ESU39084.1"/>
    <property type="molecule type" value="Genomic_DNA"/>
</dbReference>
<dbReference type="GO" id="GO:0004674">
    <property type="term" value="F:protein serine/threonine kinase activity"/>
    <property type="evidence" value="ECO:0007669"/>
    <property type="project" value="UniProtKB-KW"/>
</dbReference>
<reference evidence="9" key="1">
    <citation type="submission" date="2012-02" db="EMBL/GenBank/DDBJ databases">
        <title>Genome sequencing of Giardia lamblia Genotypes A2 and B isolates (DH and GS) and comparative analysis with the genomes of Genotypes A1 and E (WB and Pig).</title>
        <authorList>
            <person name="Adam R."/>
            <person name="Dahlstrom E."/>
            <person name="Martens C."/>
            <person name="Bruno D."/>
            <person name="Barbian K."/>
            <person name="Porcella S.F."/>
            <person name="Nash T."/>
        </authorList>
    </citation>
    <scope>NUCLEOTIDE SEQUENCE</scope>
    <source>
        <strain evidence="9">DH</strain>
    </source>
</reference>